<keyword evidence="3" id="KW-1185">Reference proteome</keyword>
<proteinExistence type="predicted"/>
<accession>A0A0C3AUU9</accession>
<dbReference type="EMBL" id="KN833022">
    <property type="protein sequence ID" value="KIM77703.1"/>
    <property type="molecule type" value="Genomic_DNA"/>
</dbReference>
<dbReference type="HOGENOM" id="CLU_2868485_0_0_1"/>
<reference evidence="2 3" key="1">
    <citation type="submission" date="2014-04" db="EMBL/GenBank/DDBJ databases">
        <authorList>
            <consortium name="DOE Joint Genome Institute"/>
            <person name="Kuo A."/>
            <person name="Tarkka M."/>
            <person name="Buscot F."/>
            <person name="Kohler A."/>
            <person name="Nagy L.G."/>
            <person name="Floudas D."/>
            <person name="Copeland A."/>
            <person name="Barry K.W."/>
            <person name="Cichocki N."/>
            <person name="Veneault-Fourrey C."/>
            <person name="LaButti K."/>
            <person name="Lindquist E.A."/>
            <person name="Lipzen A."/>
            <person name="Lundell T."/>
            <person name="Morin E."/>
            <person name="Murat C."/>
            <person name="Sun H."/>
            <person name="Tunlid A."/>
            <person name="Henrissat B."/>
            <person name="Grigoriev I.V."/>
            <person name="Hibbett D.S."/>
            <person name="Martin F."/>
            <person name="Nordberg H.P."/>
            <person name="Cantor M.N."/>
            <person name="Hua S.X."/>
        </authorList>
    </citation>
    <scope>NUCLEOTIDE SEQUENCE [LARGE SCALE GENOMIC DNA]</scope>
    <source>
        <strain evidence="2 3">F 1598</strain>
    </source>
</reference>
<protein>
    <submittedName>
        <fullName evidence="2">Uncharacterized protein</fullName>
    </submittedName>
</protein>
<evidence type="ECO:0000313" key="2">
    <source>
        <dbReference type="EMBL" id="KIM77703.1"/>
    </source>
</evidence>
<dbReference type="Proteomes" id="UP000054166">
    <property type="component" value="Unassembled WGS sequence"/>
</dbReference>
<sequence length="64" mass="7081">MEHTNEGDIISNPPASPIFYLTPPSAGGLHQRDNLGTTMTSPSTRRRKIEATNALIQEVFEQRS</sequence>
<feature type="compositionally biased region" description="Polar residues" evidence="1">
    <location>
        <begin position="34"/>
        <end position="43"/>
    </location>
</feature>
<evidence type="ECO:0000313" key="3">
    <source>
        <dbReference type="Proteomes" id="UP000054166"/>
    </source>
</evidence>
<feature type="region of interest" description="Disordered" evidence="1">
    <location>
        <begin position="24"/>
        <end position="44"/>
    </location>
</feature>
<evidence type="ECO:0000256" key="1">
    <source>
        <dbReference type="SAM" id="MobiDB-lite"/>
    </source>
</evidence>
<gene>
    <name evidence="2" type="ORF">PILCRDRAFT_825143</name>
</gene>
<organism evidence="2 3">
    <name type="scientific">Piloderma croceum (strain F 1598)</name>
    <dbReference type="NCBI Taxonomy" id="765440"/>
    <lineage>
        <taxon>Eukaryota</taxon>
        <taxon>Fungi</taxon>
        <taxon>Dikarya</taxon>
        <taxon>Basidiomycota</taxon>
        <taxon>Agaricomycotina</taxon>
        <taxon>Agaricomycetes</taxon>
        <taxon>Agaricomycetidae</taxon>
        <taxon>Atheliales</taxon>
        <taxon>Atheliaceae</taxon>
        <taxon>Piloderma</taxon>
    </lineage>
</organism>
<dbReference type="InParanoid" id="A0A0C3AUU9"/>
<name>A0A0C3AUU9_PILCF</name>
<reference evidence="3" key="2">
    <citation type="submission" date="2015-01" db="EMBL/GenBank/DDBJ databases">
        <title>Evolutionary Origins and Diversification of the Mycorrhizal Mutualists.</title>
        <authorList>
            <consortium name="DOE Joint Genome Institute"/>
            <consortium name="Mycorrhizal Genomics Consortium"/>
            <person name="Kohler A."/>
            <person name="Kuo A."/>
            <person name="Nagy L.G."/>
            <person name="Floudas D."/>
            <person name="Copeland A."/>
            <person name="Barry K.W."/>
            <person name="Cichocki N."/>
            <person name="Veneault-Fourrey C."/>
            <person name="LaButti K."/>
            <person name="Lindquist E.A."/>
            <person name="Lipzen A."/>
            <person name="Lundell T."/>
            <person name="Morin E."/>
            <person name="Murat C."/>
            <person name="Riley R."/>
            <person name="Ohm R."/>
            <person name="Sun H."/>
            <person name="Tunlid A."/>
            <person name="Henrissat B."/>
            <person name="Grigoriev I.V."/>
            <person name="Hibbett D.S."/>
            <person name="Martin F."/>
        </authorList>
    </citation>
    <scope>NUCLEOTIDE SEQUENCE [LARGE SCALE GENOMIC DNA]</scope>
    <source>
        <strain evidence="3">F 1598</strain>
    </source>
</reference>
<dbReference type="AlphaFoldDB" id="A0A0C3AUU9"/>